<organism evidence="2 3">
    <name type="scientific">Chryseobacterium camelliae</name>
    <dbReference type="NCBI Taxonomy" id="1265445"/>
    <lineage>
        <taxon>Bacteria</taxon>
        <taxon>Pseudomonadati</taxon>
        <taxon>Bacteroidota</taxon>
        <taxon>Flavobacteriia</taxon>
        <taxon>Flavobacteriales</taxon>
        <taxon>Weeksellaceae</taxon>
        <taxon>Chryseobacterium group</taxon>
        <taxon>Chryseobacterium</taxon>
    </lineage>
</organism>
<name>A0ABY7QPT3_9FLAO</name>
<feature type="signal peptide" evidence="1">
    <location>
        <begin position="1"/>
        <end position="18"/>
    </location>
</feature>
<keyword evidence="3" id="KW-1185">Reference proteome</keyword>
<keyword evidence="1" id="KW-0732">Signal</keyword>
<sequence>MKKMILIAGIFTASFISANTITVEKKSDKKLQNNKEVVSNKQIAKTSKAKTKKQRQCLAVSVTCTSAYTCQDWTPEQWMNWADQIQYNYCDINSPLHV</sequence>
<evidence type="ECO:0000313" key="3">
    <source>
        <dbReference type="Proteomes" id="UP001210978"/>
    </source>
</evidence>
<evidence type="ECO:0000256" key="1">
    <source>
        <dbReference type="SAM" id="SignalP"/>
    </source>
</evidence>
<protein>
    <submittedName>
        <fullName evidence="2">Uncharacterized protein</fullName>
    </submittedName>
</protein>
<proteinExistence type="predicted"/>
<dbReference type="Proteomes" id="UP001210978">
    <property type="component" value="Chromosome"/>
</dbReference>
<dbReference type="EMBL" id="CP115859">
    <property type="protein sequence ID" value="WBV60987.1"/>
    <property type="molecule type" value="Genomic_DNA"/>
</dbReference>
<reference evidence="2 3" key="1">
    <citation type="submission" date="2023-01" db="EMBL/GenBank/DDBJ databases">
        <title>Complete genome of Chryseobacterium camelliae VAN22-5A.</title>
        <authorList>
            <person name="Zong G."/>
            <person name="Cao G."/>
        </authorList>
    </citation>
    <scope>NUCLEOTIDE SEQUENCE [LARGE SCALE GENOMIC DNA]</scope>
    <source>
        <strain evidence="2 3">VAN22-5A</strain>
    </source>
</reference>
<gene>
    <name evidence="2" type="ORF">PFY12_02425</name>
</gene>
<accession>A0ABY7QPT3</accession>
<evidence type="ECO:0000313" key="2">
    <source>
        <dbReference type="EMBL" id="WBV60987.1"/>
    </source>
</evidence>
<feature type="chain" id="PRO_5045662148" evidence="1">
    <location>
        <begin position="19"/>
        <end position="98"/>
    </location>
</feature>
<dbReference type="RefSeq" id="WP_271149292.1">
    <property type="nucleotide sequence ID" value="NZ_CP115859.1"/>
</dbReference>